<comment type="caution">
    <text evidence="1">The sequence shown here is derived from an EMBL/GenBank/DDBJ whole genome shotgun (WGS) entry which is preliminary data.</text>
</comment>
<sequence length="70" mass="7659">MSGTAASTQLSTLICMIHIRLIPSSTAEPLRASTTSSTPPLLCRKALVRLFKQQLIINLSTLLPMTFFLL</sequence>
<proteinExistence type="predicted"/>
<accession>A0ABQ8KAA4</accession>
<name>A0ABQ8KAA4_9APHY</name>
<protein>
    <submittedName>
        <fullName evidence="1">Uncharacterized protein</fullName>
    </submittedName>
</protein>
<reference evidence="1 2" key="1">
    <citation type="journal article" date="2021" name="Environ. Microbiol.">
        <title>Gene family expansions and transcriptome signatures uncover fungal adaptations to wood decay.</title>
        <authorList>
            <person name="Hage H."/>
            <person name="Miyauchi S."/>
            <person name="Viragh M."/>
            <person name="Drula E."/>
            <person name="Min B."/>
            <person name="Chaduli D."/>
            <person name="Navarro D."/>
            <person name="Favel A."/>
            <person name="Norest M."/>
            <person name="Lesage-Meessen L."/>
            <person name="Balint B."/>
            <person name="Merenyi Z."/>
            <person name="de Eugenio L."/>
            <person name="Morin E."/>
            <person name="Martinez A.T."/>
            <person name="Baldrian P."/>
            <person name="Stursova M."/>
            <person name="Martinez M.J."/>
            <person name="Novotny C."/>
            <person name="Magnuson J.K."/>
            <person name="Spatafora J.W."/>
            <person name="Maurice S."/>
            <person name="Pangilinan J."/>
            <person name="Andreopoulos W."/>
            <person name="LaButti K."/>
            <person name="Hundley H."/>
            <person name="Na H."/>
            <person name="Kuo A."/>
            <person name="Barry K."/>
            <person name="Lipzen A."/>
            <person name="Henrissat B."/>
            <person name="Riley R."/>
            <person name="Ahrendt S."/>
            <person name="Nagy L.G."/>
            <person name="Grigoriev I.V."/>
            <person name="Martin F."/>
            <person name="Rosso M.N."/>
        </authorList>
    </citation>
    <scope>NUCLEOTIDE SEQUENCE [LARGE SCALE GENOMIC DNA]</scope>
    <source>
        <strain evidence="1 2">CIRM-BRFM 1785</strain>
    </source>
</reference>
<keyword evidence="2" id="KW-1185">Reference proteome</keyword>
<evidence type="ECO:0000313" key="1">
    <source>
        <dbReference type="EMBL" id="KAH9834395.1"/>
    </source>
</evidence>
<dbReference type="RefSeq" id="XP_047776926.1">
    <property type="nucleotide sequence ID" value="XM_047924256.1"/>
</dbReference>
<dbReference type="Proteomes" id="UP000814176">
    <property type="component" value="Unassembled WGS sequence"/>
</dbReference>
<organism evidence="1 2">
    <name type="scientific">Rhodofomes roseus</name>
    <dbReference type="NCBI Taxonomy" id="34475"/>
    <lineage>
        <taxon>Eukaryota</taxon>
        <taxon>Fungi</taxon>
        <taxon>Dikarya</taxon>
        <taxon>Basidiomycota</taxon>
        <taxon>Agaricomycotina</taxon>
        <taxon>Agaricomycetes</taxon>
        <taxon>Polyporales</taxon>
        <taxon>Rhodofomes</taxon>
    </lineage>
</organism>
<gene>
    <name evidence="1" type="ORF">C8Q71DRAFT_768540</name>
</gene>
<dbReference type="GeneID" id="72004988"/>
<evidence type="ECO:0000313" key="2">
    <source>
        <dbReference type="Proteomes" id="UP000814176"/>
    </source>
</evidence>
<dbReference type="EMBL" id="JADCUA010000015">
    <property type="protein sequence ID" value="KAH9834395.1"/>
    <property type="molecule type" value="Genomic_DNA"/>
</dbReference>